<dbReference type="Proteomes" id="UP001199106">
    <property type="component" value="Unassembled WGS sequence"/>
</dbReference>
<dbReference type="AlphaFoldDB" id="A0AAD4I6Q1"/>
<evidence type="ECO:0000313" key="1">
    <source>
        <dbReference type="EMBL" id="KAG9187527.1"/>
    </source>
</evidence>
<keyword evidence="2" id="KW-1185">Reference proteome</keyword>
<proteinExistence type="predicted"/>
<reference evidence="1" key="1">
    <citation type="submission" date="2021-07" db="EMBL/GenBank/DDBJ databases">
        <title>Genome Resource of American Ginseng Black Spot Pathogen Alternaria panax.</title>
        <authorList>
            <person name="Qiu C."/>
            <person name="Wang W."/>
            <person name="Liu Z."/>
        </authorList>
    </citation>
    <scope>NUCLEOTIDE SEQUENCE</scope>
    <source>
        <strain evidence="1">BNCC115425</strain>
    </source>
</reference>
<evidence type="ECO:0008006" key="3">
    <source>
        <dbReference type="Google" id="ProtNLM"/>
    </source>
</evidence>
<accession>A0AAD4I6Q1</accession>
<organism evidence="1 2">
    <name type="scientific">Alternaria panax</name>
    <dbReference type="NCBI Taxonomy" id="48097"/>
    <lineage>
        <taxon>Eukaryota</taxon>
        <taxon>Fungi</taxon>
        <taxon>Dikarya</taxon>
        <taxon>Ascomycota</taxon>
        <taxon>Pezizomycotina</taxon>
        <taxon>Dothideomycetes</taxon>
        <taxon>Pleosporomycetidae</taxon>
        <taxon>Pleosporales</taxon>
        <taxon>Pleosporineae</taxon>
        <taxon>Pleosporaceae</taxon>
        <taxon>Alternaria</taxon>
        <taxon>Alternaria sect. Panax</taxon>
    </lineage>
</organism>
<name>A0AAD4I6Q1_9PLEO</name>
<protein>
    <recommendedName>
        <fullName evidence="3">ABM domain-containing protein</fullName>
    </recommendedName>
</protein>
<sequence>MTVTQIIHFRAPSASAADLQAHEAVKALKGAKAPENYVLGTQTQDKRNLQLTSEWHDPKAESSKEAEKYRDTVIKTLGNPEKMFHVSFKDGQSAFDNGGPLSSPLVEFVQISFPASIVTKEFRNKIEKEFQKFDDMCGKVIKGNGGVAYGWVLEEQEHKDVKKEKAKCFFVSRGWEGMQYFEDVIKTEEYKEAVQILLGWKAPWGMWHVKREF</sequence>
<gene>
    <name evidence="1" type="ORF">G6011_05398</name>
</gene>
<comment type="caution">
    <text evidence="1">The sequence shown here is derived from an EMBL/GenBank/DDBJ whole genome shotgun (WGS) entry which is preliminary data.</text>
</comment>
<dbReference type="EMBL" id="JAANER010000007">
    <property type="protein sequence ID" value="KAG9187527.1"/>
    <property type="molecule type" value="Genomic_DNA"/>
</dbReference>
<evidence type="ECO:0000313" key="2">
    <source>
        <dbReference type="Proteomes" id="UP001199106"/>
    </source>
</evidence>